<dbReference type="PANTHER" id="PTHR11669:SF0">
    <property type="entry name" value="PROTEIN STICHEL-LIKE 2"/>
    <property type="match status" value="1"/>
</dbReference>
<dbReference type="Pfam" id="PF13177">
    <property type="entry name" value="DNA_pol3_delta2"/>
    <property type="match status" value="1"/>
</dbReference>
<dbReference type="Gene3D" id="1.10.8.60">
    <property type="match status" value="1"/>
</dbReference>
<dbReference type="Proteomes" id="UP000834106">
    <property type="component" value="Chromosome 3"/>
</dbReference>
<dbReference type="EMBL" id="OU503038">
    <property type="protein sequence ID" value="CAI9757372.1"/>
    <property type="molecule type" value="Genomic_DNA"/>
</dbReference>
<dbReference type="SUPFAM" id="SSF52540">
    <property type="entry name" value="P-loop containing nucleoside triphosphate hydrolases"/>
    <property type="match status" value="1"/>
</dbReference>
<evidence type="ECO:0000256" key="1">
    <source>
        <dbReference type="ARBA" id="ARBA00006360"/>
    </source>
</evidence>
<evidence type="ECO:0000256" key="2">
    <source>
        <dbReference type="ARBA" id="ARBA00022723"/>
    </source>
</evidence>
<keyword evidence="2" id="KW-0479">Metal-binding</keyword>
<dbReference type="AlphaFoldDB" id="A0AAD1YZ51"/>
<dbReference type="GO" id="GO:0006281">
    <property type="term" value="P:DNA repair"/>
    <property type="evidence" value="ECO:0007669"/>
    <property type="project" value="TreeGrafter"/>
</dbReference>
<keyword evidence="3" id="KW-0547">Nucleotide-binding</keyword>
<dbReference type="PANTHER" id="PTHR11669">
    <property type="entry name" value="REPLICATION FACTOR C / DNA POLYMERASE III GAMMA-TAU SUBUNIT"/>
    <property type="match status" value="1"/>
</dbReference>
<evidence type="ECO:0008006" key="8">
    <source>
        <dbReference type="Google" id="ProtNLM"/>
    </source>
</evidence>
<evidence type="ECO:0000313" key="7">
    <source>
        <dbReference type="Proteomes" id="UP000834106"/>
    </source>
</evidence>
<proteinExistence type="inferred from homology"/>
<sequence length="289" mass="32412">MPDSGAISSSRIPSCWDEEQPLLLGHIGKTPVIEHKTGWKHNNEGVTPYLDSLNSLGKKFRPKSFKEFVGQNVVARSLLTAISNRRITSLFLFHGPRGTGKTSASRIFDAALNCLSFYIDKPCGLCQECLLFFSGRNRNVKEVDSVRINRKERIKSLIKNAEISSRFKVYIIDECHLLKGESWATILNNLEELSQRVVFIAITLELDKLPHNAVSKSQKYQYTKLKEIDIISRSGKLCVAEGVDFDLDALNFVATKSKGSLRDAEMMLDQLSLVGKKITISLVYEVVSV</sequence>
<dbReference type="GO" id="GO:0005663">
    <property type="term" value="C:DNA replication factor C complex"/>
    <property type="evidence" value="ECO:0007669"/>
    <property type="project" value="TreeGrafter"/>
</dbReference>
<organism evidence="6 7">
    <name type="scientific">Fraxinus pennsylvanica</name>
    <dbReference type="NCBI Taxonomy" id="56036"/>
    <lineage>
        <taxon>Eukaryota</taxon>
        <taxon>Viridiplantae</taxon>
        <taxon>Streptophyta</taxon>
        <taxon>Embryophyta</taxon>
        <taxon>Tracheophyta</taxon>
        <taxon>Spermatophyta</taxon>
        <taxon>Magnoliopsida</taxon>
        <taxon>eudicotyledons</taxon>
        <taxon>Gunneridae</taxon>
        <taxon>Pentapetalae</taxon>
        <taxon>asterids</taxon>
        <taxon>lamiids</taxon>
        <taxon>Lamiales</taxon>
        <taxon>Oleaceae</taxon>
        <taxon>Oleeae</taxon>
        <taxon>Fraxinus</taxon>
    </lineage>
</organism>
<keyword evidence="4" id="KW-0862">Zinc</keyword>
<reference evidence="6" key="1">
    <citation type="submission" date="2023-05" db="EMBL/GenBank/DDBJ databases">
        <authorList>
            <person name="Huff M."/>
        </authorList>
    </citation>
    <scope>NUCLEOTIDE SEQUENCE</scope>
</reference>
<dbReference type="GO" id="GO:0006261">
    <property type="term" value="P:DNA-templated DNA replication"/>
    <property type="evidence" value="ECO:0007669"/>
    <property type="project" value="TreeGrafter"/>
</dbReference>
<keyword evidence="7" id="KW-1185">Reference proteome</keyword>
<dbReference type="GO" id="GO:0003689">
    <property type="term" value="F:DNA clamp loader activity"/>
    <property type="evidence" value="ECO:0007669"/>
    <property type="project" value="TreeGrafter"/>
</dbReference>
<protein>
    <recommendedName>
        <fullName evidence="8">AAA+ ATPase domain-containing protein</fullName>
    </recommendedName>
</protein>
<keyword evidence="5" id="KW-0067">ATP-binding</keyword>
<accession>A0AAD1YZ51</accession>
<dbReference type="Gene3D" id="3.40.50.300">
    <property type="entry name" value="P-loop containing nucleotide triphosphate hydrolases"/>
    <property type="match status" value="1"/>
</dbReference>
<evidence type="ECO:0000256" key="3">
    <source>
        <dbReference type="ARBA" id="ARBA00022741"/>
    </source>
</evidence>
<dbReference type="InterPro" id="IPR027417">
    <property type="entry name" value="P-loop_NTPase"/>
</dbReference>
<gene>
    <name evidence="6" type="ORF">FPE_LOCUS4802</name>
</gene>
<evidence type="ECO:0000313" key="6">
    <source>
        <dbReference type="EMBL" id="CAI9757372.1"/>
    </source>
</evidence>
<evidence type="ECO:0000256" key="4">
    <source>
        <dbReference type="ARBA" id="ARBA00022833"/>
    </source>
</evidence>
<evidence type="ECO:0000256" key="5">
    <source>
        <dbReference type="ARBA" id="ARBA00022840"/>
    </source>
</evidence>
<name>A0AAD1YZ51_9LAMI</name>
<dbReference type="FunFam" id="1.10.8.60:FF:000013">
    <property type="entry name" value="DNA polymerase III subunit gamma/tau"/>
    <property type="match status" value="1"/>
</dbReference>
<dbReference type="GO" id="GO:0005524">
    <property type="term" value="F:ATP binding"/>
    <property type="evidence" value="ECO:0007669"/>
    <property type="project" value="UniProtKB-KW"/>
</dbReference>
<comment type="similarity">
    <text evidence="1">Belongs to the DnaX/STICHEL family.</text>
</comment>
<dbReference type="GO" id="GO:0046872">
    <property type="term" value="F:metal ion binding"/>
    <property type="evidence" value="ECO:0007669"/>
    <property type="project" value="UniProtKB-KW"/>
</dbReference>
<dbReference type="InterPro" id="IPR050238">
    <property type="entry name" value="DNA_Rep/Repair_Clamp_Loader"/>
</dbReference>